<proteinExistence type="predicted"/>
<gene>
    <name evidence="1" type="ORF">AMECASPLE_028053</name>
</gene>
<evidence type="ECO:0008006" key="3">
    <source>
        <dbReference type="Google" id="ProtNLM"/>
    </source>
</evidence>
<reference evidence="1 2" key="1">
    <citation type="submission" date="2021-06" db="EMBL/GenBank/DDBJ databases">
        <authorList>
            <person name="Palmer J.M."/>
        </authorList>
    </citation>
    <scope>NUCLEOTIDE SEQUENCE [LARGE SCALE GENOMIC DNA]</scope>
    <source>
        <strain evidence="1 2">AS_MEX2019</strain>
        <tissue evidence="1">Muscle</tissue>
    </source>
</reference>
<accession>A0ABV1AD47</accession>
<keyword evidence="2" id="KW-1185">Reference proteome</keyword>
<dbReference type="EMBL" id="JAHRIP010087683">
    <property type="protein sequence ID" value="MEQ2315992.1"/>
    <property type="molecule type" value="Genomic_DNA"/>
</dbReference>
<evidence type="ECO:0000313" key="1">
    <source>
        <dbReference type="EMBL" id="MEQ2315992.1"/>
    </source>
</evidence>
<organism evidence="1 2">
    <name type="scientific">Ameca splendens</name>
    <dbReference type="NCBI Taxonomy" id="208324"/>
    <lineage>
        <taxon>Eukaryota</taxon>
        <taxon>Metazoa</taxon>
        <taxon>Chordata</taxon>
        <taxon>Craniata</taxon>
        <taxon>Vertebrata</taxon>
        <taxon>Euteleostomi</taxon>
        <taxon>Actinopterygii</taxon>
        <taxon>Neopterygii</taxon>
        <taxon>Teleostei</taxon>
        <taxon>Neoteleostei</taxon>
        <taxon>Acanthomorphata</taxon>
        <taxon>Ovalentaria</taxon>
        <taxon>Atherinomorphae</taxon>
        <taxon>Cyprinodontiformes</taxon>
        <taxon>Goodeidae</taxon>
        <taxon>Ameca</taxon>
    </lineage>
</organism>
<name>A0ABV1AD47_9TELE</name>
<dbReference type="Proteomes" id="UP001469553">
    <property type="component" value="Unassembled WGS sequence"/>
</dbReference>
<comment type="caution">
    <text evidence="1">The sequence shown here is derived from an EMBL/GenBank/DDBJ whole genome shotgun (WGS) entry which is preliminary data.</text>
</comment>
<evidence type="ECO:0000313" key="2">
    <source>
        <dbReference type="Proteomes" id="UP001469553"/>
    </source>
</evidence>
<protein>
    <recommendedName>
        <fullName evidence="3">Secreted protein</fullName>
    </recommendedName>
</protein>
<sequence length="108" mass="12060">MTANGHSIIQSIISISIRFHVCSSSAAFVTQQHFYLSFLLWTTTAVRTKLFAAAARMWLFVVVHEWTLEDSSICSSCCSSRSSCWVSDGVTSGYNQSERLMMFESLSS</sequence>